<evidence type="ECO:0000313" key="1">
    <source>
        <dbReference type="EMBL" id="ARP37365.1"/>
    </source>
</evidence>
<dbReference type="KEGG" id="vsy:K08M4_05800"/>
<accession>A0AA34TM03</accession>
<sequence length="41" mass="4305">MKKAAPMWCGLFTILMRGAIVAPVLGNGAFKALNDSRIGAN</sequence>
<name>A0AA34TM03_9VIBR</name>
<reference evidence="1 2" key="1">
    <citation type="submission" date="2016-10" db="EMBL/GenBank/DDBJ databases">
        <title>The High Quality Genome of Vibrio splendidus K08M4.</title>
        <authorList>
            <person name="Wendling C."/>
            <person name="Chibani C.M."/>
            <person name="Hertel R."/>
            <person name="Sproer C."/>
            <person name="Bunk B."/>
            <person name="Overmann J."/>
            <person name="Roth O."/>
            <person name="Liesegang H."/>
        </authorList>
    </citation>
    <scope>NUCLEOTIDE SEQUENCE [LARGE SCALE GENOMIC DNA]</scope>
    <source>
        <strain evidence="1 2">K08M4</strain>
    </source>
</reference>
<dbReference type="EMBL" id="CP017916">
    <property type="protein sequence ID" value="ARP37365.1"/>
    <property type="molecule type" value="Genomic_DNA"/>
</dbReference>
<keyword evidence="2" id="KW-1185">Reference proteome</keyword>
<evidence type="ECO:0000313" key="2">
    <source>
        <dbReference type="Proteomes" id="UP000194136"/>
    </source>
</evidence>
<protein>
    <submittedName>
        <fullName evidence="1">Uncharacterized protein</fullName>
    </submittedName>
</protein>
<dbReference type="Proteomes" id="UP000194136">
    <property type="component" value="Chromosome 1"/>
</dbReference>
<dbReference type="AlphaFoldDB" id="A0AA34TM03"/>
<organism evidence="1 2">
    <name type="scientific">Vibrio syngnathi</name>
    <dbReference type="NCBI Taxonomy" id="3034029"/>
    <lineage>
        <taxon>Bacteria</taxon>
        <taxon>Pseudomonadati</taxon>
        <taxon>Pseudomonadota</taxon>
        <taxon>Gammaproteobacteria</taxon>
        <taxon>Vibrionales</taxon>
        <taxon>Vibrionaceae</taxon>
        <taxon>Vibrio</taxon>
    </lineage>
</organism>
<gene>
    <name evidence="1" type="ORF">K08M4_05800</name>
</gene>
<proteinExistence type="predicted"/>